<accession>A0A0A9H4G4</accession>
<name>A0A0A9H4G4_ARUDO</name>
<dbReference type="AlphaFoldDB" id="A0A0A9H4G4"/>
<protein>
    <submittedName>
        <fullName evidence="1">Uncharacterized protein</fullName>
    </submittedName>
</protein>
<sequence length="30" mass="3340">MLLLCSLVFCCLFSMFWSSSRATDAALPIL</sequence>
<proteinExistence type="predicted"/>
<dbReference type="EMBL" id="GBRH01168140">
    <property type="protein sequence ID" value="JAE29756.1"/>
    <property type="molecule type" value="Transcribed_RNA"/>
</dbReference>
<evidence type="ECO:0000313" key="1">
    <source>
        <dbReference type="EMBL" id="JAE29756.1"/>
    </source>
</evidence>
<reference evidence="1" key="1">
    <citation type="submission" date="2014-09" db="EMBL/GenBank/DDBJ databases">
        <authorList>
            <person name="Magalhaes I.L.F."/>
            <person name="Oliveira U."/>
            <person name="Santos F.R."/>
            <person name="Vidigal T.H.D.A."/>
            <person name="Brescovit A.D."/>
            <person name="Santos A.J."/>
        </authorList>
    </citation>
    <scope>NUCLEOTIDE SEQUENCE</scope>
    <source>
        <tissue evidence="1">Shoot tissue taken approximately 20 cm above the soil surface</tissue>
    </source>
</reference>
<organism evidence="1">
    <name type="scientific">Arundo donax</name>
    <name type="common">Giant reed</name>
    <name type="synonym">Donax arundinaceus</name>
    <dbReference type="NCBI Taxonomy" id="35708"/>
    <lineage>
        <taxon>Eukaryota</taxon>
        <taxon>Viridiplantae</taxon>
        <taxon>Streptophyta</taxon>
        <taxon>Embryophyta</taxon>
        <taxon>Tracheophyta</taxon>
        <taxon>Spermatophyta</taxon>
        <taxon>Magnoliopsida</taxon>
        <taxon>Liliopsida</taxon>
        <taxon>Poales</taxon>
        <taxon>Poaceae</taxon>
        <taxon>PACMAD clade</taxon>
        <taxon>Arundinoideae</taxon>
        <taxon>Arundineae</taxon>
        <taxon>Arundo</taxon>
    </lineage>
</organism>
<reference evidence="1" key="2">
    <citation type="journal article" date="2015" name="Data Brief">
        <title>Shoot transcriptome of the giant reed, Arundo donax.</title>
        <authorList>
            <person name="Barrero R.A."/>
            <person name="Guerrero F.D."/>
            <person name="Moolhuijzen P."/>
            <person name="Goolsby J.A."/>
            <person name="Tidwell J."/>
            <person name="Bellgard S.E."/>
            <person name="Bellgard M.I."/>
        </authorList>
    </citation>
    <scope>NUCLEOTIDE SEQUENCE</scope>
    <source>
        <tissue evidence="1">Shoot tissue taken approximately 20 cm above the soil surface</tissue>
    </source>
</reference>